<evidence type="ECO:0000313" key="23">
    <source>
        <dbReference type="Proteomes" id="UP000521872"/>
    </source>
</evidence>
<evidence type="ECO:0000256" key="18">
    <source>
        <dbReference type="SAM" id="MobiDB-lite"/>
    </source>
</evidence>
<dbReference type="GO" id="GO:0007034">
    <property type="term" value="P:vacuolar transport"/>
    <property type="evidence" value="ECO:0007669"/>
    <property type="project" value="TreeGrafter"/>
</dbReference>
<reference evidence="22 23" key="1">
    <citation type="submission" date="2019-12" db="EMBL/GenBank/DDBJ databases">
        <authorList>
            <person name="Floudas D."/>
            <person name="Bentzer J."/>
            <person name="Ahren D."/>
            <person name="Johansson T."/>
            <person name="Persson P."/>
            <person name="Tunlid A."/>
        </authorList>
    </citation>
    <scope>NUCLEOTIDE SEQUENCE [LARGE SCALE GENOMIC DNA]</scope>
    <source>
        <strain evidence="22 23">CBS 102.39</strain>
    </source>
</reference>
<feature type="signal peptide" evidence="20">
    <location>
        <begin position="1"/>
        <end position="23"/>
    </location>
</feature>
<feature type="transmembrane region" description="Helical" evidence="19">
    <location>
        <begin position="186"/>
        <end position="211"/>
    </location>
</feature>
<dbReference type="EMBL" id="JAACJL010000057">
    <property type="protein sequence ID" value="KAF4611903.1"/>
    <property type="molecule type" value="Genomic_DNA"/>
</dbReference>
<feature type="chain" id="PRO_5034331333" description="Autophagy-related protein 27" evidence="20">
    <location>
        <begin position="24"/>
        <end position="455"/>
    </location>
</feature>
<sequence>MLCRRELVLSLFLSLLSVSRVAADEKPCTTHDNGKYYDLSPLQASKDYEIKTHTGRTIVLNVCQSVRTEIFGSGDGVEPGDVGGAVRGAHGYFSLGKFNTTLSVVDSRPRITMSEGSKCRSKNDEKDAGTMKGSSVIEFVCDASVNGPGSPRLVAELPPGDPELGCAYVLEWKTKYACATSEGGGFMGFLFILAIIFLALLLTYTILGTLYNRFVLQLRGFDQIPQFSIEGMKYHGREALDWIKDMIAALDIGGSRGGSSYGRVPSSATNPVSHQSHVSRFGTTDDLENDDPELNGNGDNFIRPHIGKPRSGSFQRPEINPISHQSQVNAARSLSFTASPPSQASQSPPQAQQSTATATTVQGRTNLLAQVREPTQEERDFMLGDDDEDAEELVDVTPPAPGAIQNSTSSSSSQSATTAPTQLSSSAGASPPPQETTTAAAARGRDLGGGENTLL</sequence>
<dbReference type="GO" id="GO:0005770">
    <property type="term" value="C:late endosome"/>
    <property type="evidence" value="ECO:0007669"/>
    <property type="project" value="TreeGrafter"/>
</dbReference>
<dbReference type="InterPro" id="IPR009011">
    <property type="entry name" value="Man6P_isomerase_rcpt-bd_dom_sf"/>
</dbReference>
<evidence type="ECO:0000256" key="1">
    <source>
        <dbReference type="ARBA" id="ARBA00004304"/>
    </source>
</evidence>
<keyword evidence="15 19" id="KW-0472">Membrane</keyword>
<feature type="compositionally biased region" description="Polar residues" evidence="18">
    <location>
        <begin position="268"/>
        <end position="282"/>
    </location>
</feature>
<evidence type="ECO:0000256" key="20">
    <source>
        <dbReference type="SAM" id="SignalP"/>
    </source>
</evidence>
<organism evidence="22 23">
    <name type="scientific">Agrocybe pediades</name>
    <dbReference type="NCBI Taxonomy" id="84607"/>
    <lineage>
        <taxon>Eukaryota</taxon>
        <taxon>Fungi</taxon>
        <taxon>Dikarya</taxon>
        <taxon>Basidiomycota</taxon>
        <taxon>Agaricomycotina</taxon>
        <taxon>Agaricomycetes</taxon>
        <taxon>Agaricomycetidae</taxon>
        <taxon>Agaricales</taxon>
        <taxon>Agaricineae</taxon>
        <taxon>Strophariaceae</taxon>
        <taxon>Agrocybe</taxon>
    </lineage>
</organism>
<dbReference type="PANTHER" id="PTHR15071:SF0">
    <property type="entry name" value="MANNOSE 6-PHOSPHATE RECEPTOR-LIKE PROTEIN 1"/>
    <property type="match status" value="1"/>
</dbReference>
<evidence type="ECO:0000256" key="14">
    <source>
        <dbReference type="ARBA" id="ARBA00023128"/>
    </source>
</evidence>
<comment type="subcellular location">
    <subcellularLocation>
        <location evidence="2">Cytoplasmic vesicle membrane</location>
        <topology evidence="2">Single-pass type I membrane protein</topology>
    </subcellularLocation>
    <subcellularLocation>
        <location evidence="4">Golgi apparatus membrane</location>
        <topology evidence="4">Single-pass type I membrane protein</topology>
    </subcellularLocation>
    <subcellularLocation>
        <location evidence="1">Mitochondrion membrane</location>
        <topology evidence="1">Single-pass membrane protein</topology>
    </subcellularLocation>
    <subcellularLocation>
        <location evidence="3">Preautophagosomal structure membrane</location>
        <topology evidence="3">Single-pass type I membrane protein</topology>
    </subcellularLocation>
</comment>
<evidence type="ECO:0000256" key="8">
    <source>
        <dbReference type="ARBA" id="ARBA00022692"/>
    </source>
</evidence>
<keyword evidence="13" id="KW-0333">Golgi apparatus</keyword>
<evidence type="ECO:0000256" key="6">
    <source>
        <dbReference type="ARBA" id="ARBA00013776"/>
    </source>
</evidence>
<keyword evidence="12" id="KW-0072">Autophagy</keyword>
<comment type="similarity">
    <text evidence="5">Belongs to the ATG27 family.</text>
</comment>
<keyword evidence="14" id="KW-0496">Mitochondrion</keyword>
<keyword evidence="9 20" id="KW-0732">Signal</keyword>
<dbReference type="AlphaFoldDB" id="A0A8H4QJ63"/>
<dbReference type="Gene3D" id="2.70.130.10">
    <property type="entry name" value="Mannose-6-phosphate receptor binding domain"/>
    <property type="match status" value="1"/>
</dbReference>
<evidence type="ECO:0000256" key="2">
    <source>
        <dbReference type="ARBA" id="ARBA00004358"/>
    </source>
</evidence>
<feature type="compositionally biased region" description="Acidic residues" evidence="18">
    <location>
        <begin position="384"/>
        <end position="394"/>
    </location>
</feature>
<evidence type="ECO:0000256" key="11">
    <source>
        <dbReference type="ARBA" id="ARBA00022989"/>
    </source>
</evidence>
<dbReference type="PROSITE" id="PS51914">
    <property type="entry name" value="MRH"/>
    <property type="match status" value="1"/>
</dbReference>
<evidence type="ECO:0000256" key="15">
    <source>
        <dbReference type="ARBA" id="ARBA00023136"/>
    </source>
</evidence>
<evidence type="ECO:0000256" key="9">
    <source>
        <dbReference type="ARBA" id="ARBA00022729"/>
    </source>
</evidence>
<feature type="domain" description="MRH" evidence="21">
    <location>
        <begin position="26"/>
        <end position="180"/>
    </location>
</feature>
<feature type="compositionally biased region" description="Low complexity" evidence="18">
    <location>
        <begin position="405"/>
        <end position="427"/>
    </location>
</feature>
<evidence type="ECO:0000259" key="21">
    <source>
        <dbReference type="PROSITE" id="PS51914"/>
    </source>
</evidence>
<evidence type="ECO:0000256" key="16">
    <source>
        <dbReference type="ARBA" id="ARBA00023157"/>
    </source>
</evidence>
<keyword evidence="10" id="KW-0653">Protein transport</keyword>
<keyword evidence="16" id="KW-1015">Disulfide bond</keyword>
<feature type="region of interest" description="Disordered" evidence="18">
    <location>
        <begin position="384"/>
        <end position="455"/>
    </location>
</feature>
<name>A0A8H4QJ63_9AGAR</name>
<keyword evidence="23" id="KW-1185">Reference proteome</keyword>
<protein>
    <recommendedName>
        <fullName evidence="6">Autophagy-related protein 27</fullName>
    </recommendedName>
</protein>
<feature type="region of interest" description="Disordered" evidence="18">
    <location>
        <begin position="260"/>
        <end position="360"/>
    </location>
</feature>
<evidence type="ECO:0000256" key="13">
    <source>
        <dbReference type="ARBA" id="ARBA00023034"/>
    </source>
</evidence>
<dbReference type="SUPFAM" id="SSF50911">
    <property type="entry name" value="Mannose 6-phosphate receptor domain"/>
    <property type="match status" value="1"/>
</dbReference>
<dbReference type="PANTHER" id="PTHR15071">
    <property type="entry name" value="MANNOSE-6-PHOSPHATE RECEPTOR FAMILY MEMBER"/>
    <property type="match status" value="1"/>
</dbReference>
<dbReference type="GO" id="GO:0010008">
    <property type="term" value="C:endosome membrane"/>
    <property type="evidence" value="ECO:0007669"/>
    <property type="project" value="UniProtKB-SubCell"/>
</dbReference>
<dbReference type="InterPro" id="IPR018939">
    <property type="entry name" value="Autophagy-rel_prot_27"/>
</dbReference>
<evidence type="ECO:0000256" key="3">
    <source>
        <dbReference type="ARBA" id="ARBA00004472"/>
    </source>
</evidence>
<accession>A0A8H4QJ63</accession>
<comment type="caution">
    <text evidence="22">The sequence shown here is derived from an EMBL/GenBank/DDBJ whole genome shotgun (WGS) entry which is preliminary data.</text>
</comment>
<evidence type="ECO:0000313" key="22">
    <source>
        <dbReference type="EMBL" id="KAF4611903.1"/>
    </source>
</evidence>
<keyword evidence="11 19" id="KW-1133">Transmembrane helix</keyword>
<keyword evidence="17" id="KW-0968">Cytoplasmic vesicle</keyword>
<gene>
    <name evidence="22" type="ORF">D9613_004400</name>
</gene>
<dbReference type="InterPro" id="IPR044865">
    <property type="entry name" value="MRH_dom"/>
</dbReference>
<evidence type="ECO:0000256" key="10">
    <source>
        <dbReference type="ARBA" id="ARBA00022927"/>
    </source>
</evidence>
<dbReference type="Pfam" id="PF09451">
    <property type="entry name" value="ATG27"/>
    <property type="match status" value="1"/>
</dbReference>
<proteinExistence type="inferred from homology"/>
<evidence type="ECO:0000256" key="17">
    <source>
        <dbReference type="ARBA" id="ARBA00023329"/>
    </source>
</evidence>
<evidence type="ECO:0000256" key="19">
    <source>
        <dbReference type="SAM" id="Phobius"/>
    </source>
</evidence>
<keyword evidence="7" id="KW-0813">Transport</keyword>
<keyword evidence="8 19" id="KW-0812">Transmembrane</keyword>
<dbReference type="SMART" id="SM01404">
    <property type="entry name" value="CIMR"/>
    <property type="match status" value="1"/>
</dbReference>
<feature type="compositionally biased region" description="Low complexity" evidence="18">
    <location>
        <begin position="337"/>
        <end position="360"/>
    </location>
</feature>
<evidence type="ECO:0000256" key="5">
    <source>
        <dbReference type="ARBA" id="ARBA00005363"/>
    </source>
</evidence>
<feature type="compositionally biased region" description="Polar residues" evidence="18">
    <location>
        <begin position="322"/>
        <end position="336"/>
    </location>
</feature>
<dbReference type="GO" id="GO:0000139">
    <property type="term" value="C:Golgi membrane"/>
    <property type="evidence" value="ECO:0007669"/>
    <property type="project" value="UniProtKB-SubCell"/>
</dbReference>
<evidence type="ECO:0000256" key="7">
    <source>
        <dbReference type="ARBA" id="ARBA00022448"/>
    </source>
</evidence>
<dbReference type="Proteomes" id="UP000521872">
    <property type="component" value="Unassembled WGS sequence"/>
</dbReference>
<evidence type="ECO:0000256" key="4">
    <source>
        <dbReference type="ARBA" id="ARBA00004614"/>
    </source>
</evidence>
<evidence type="ECO:0000256" key="12">
    <source>
        <dbReference type="ARBA" id="ARBA00023006"/>
    </source>
</evidence>